<keyword evidence="2" id="KW-0732">Signal</keyword>
<dbReference type="EMBL" id="JAAAPX010000003">
    <property type="protein sequence ID" value="KAF4245033.1"/>
    <property type="molecule type" value="Genomic_DNA"/>
</dbReference>
<name>A0A8H4MHV5_9EURO</name>
<keyword evidence="4" id="KW-1185">Reference proteome</keyword>
<protein>
    <recommendedName>
        <fullName evidence="5">SCP domain-containing protein</fullName>
    </recommendedName>
</protein>
<feature type="chain" id="PRO_5034937785" description="SCP domain-containing protein" evidence="2">
    <location>
        <begin position="28"/>
        <end position="206"/>
    </location>
</feature>
<proteinExistence type="predicted"/>
<gene>
    <name evidence="3" type="ORF">CNMCM6805_006466</name>
</gene>
<sequence length="206" mass="22986">MAQANRQSVYSLLLYLIFTLWITSVLGDQINHSLHALSIEKRVRVPPIPSVADALKHLKKPAKGPALFYKSEVQVAATEYARANNLWLIGDADDGSGWANFEGGPFMVYTTMITNDLPTWSSNELTMAKAAVCNAYAHNAHGDTIVILPYDAAPRVSFWDGEFEMLKKNPKVDKILAYDMKDGTKMPQGQPRELWPREQPKTEHAG</sequence>
<organism evidence="3 4">
    <name type="scientific">Aspergillus fumigatiaffinis</name>
    <dbReference type="NCBI Taxonomy" id="340414"/>
    <lineage>
        <taxon>Eukaryota</taxon>
        <taxon>Fungi</taxon>
        <taxon>Dikarya</taxon>
        <taxon>Ascomycota</taxon>
        <taxon>Pezizomycotina</taxon>
        <taxon>Eurotiomycetes</taxon>
        <taxon>Eurotiomycetidae</taxon>
        <taxon>Eurotiales</taxon>
        <taxon>Aspergillaceae</taxon>
        <taxon>Aspergillus</taxon>
        <taxon>Aspergillus subgen. Fumigati</taxon>
    </lineage>
</organism>
<evidence type="ECO:0000313" key="3">
    <source>
        <dbReference type="EMBL" id="KAF4245033.1"/>
    </source>
</evidence>
<reference evidence="3" key="2">
    <citation type="submission" date="2020-04" db="EMBL/GenBank/DDBJ databases">
        <authorList>
            <person name="Santos R.A.C."/>
            <person name="Steenwyk J.L."/>
            <person name="Rivero-Menendez O."/>
            <person name="Mead M.E."/>
            <person name="Silva L.P."/>
            <person name="Bastos R.W."/>
            <person name="Alastruey-Izquierdo A."/>
            <person name="Goldman G.H."/>
            <person name="Rokas A."/>
        </authorList>
    </citation>
    <scope>NUCLEOTIDE SEQUENCE</scope>
    <source>
        <strain evidence="3">CNM-CM6805</strain>
    </source>
</reference>
<feature type="compositionally biased region" description="Basic and acidic residues" evidence="1">
    <location>
        <begin position="194"/>
        <end position="206"/>
    </location>
</feature>
<evidence type="ECO:0000313" key="4">
    <source>
        <dbReference type="Proteomes" id="UP000653565"/>
    </source>
</evidence>
<evidence type="ECO:0000256" key="1">
    <source>
        <dbReference type="SAM" id="MobiDB-lite"/>
    </source>
</evidence>
<evidence type="ECO:0008006" key="5">
    <source>
        <dbReference type="Google" id="ProtNLM"/>
    </source>
</evidence>
<comment type="caution">
    <text evidence="3">The sequence shown here is derived from an EMBL/GenBank/DDBJ whole genome shotgun (WGS) entry which is preliminary data.</text>
</comment>
<dbReference type="AlphaFoldDB" id="A0A8H4MHV5"/>
<reference evidence="3" key="1">
    <citation type="journal article" date="2020" name="bioRxiv">
        <title>Genomic and phenotypic heterogeneity of clinical isolates of the human pathogens Aspergillus fumigatus, Aspergillus lentulus and Aspergillus fumigatiaffinis.</title>
        <authorList>
            <person name="dos Santos R.A.C."/>
            <person name="Steenwyk J.L."/>
            <person name="Rivero-Menendez O."/>
            <person name="Mead M.E."/>
            <person name="Silva L.P."/>
            <person name="Bastos R.W."/>
            <person name="Alastruey-Izquierdo A."/>
            <person name="Goldman G.H."/>
            <person name="Rokas A."/>
        </authorList>
    </citation>
    <scope>NUCLEOTIDE SEQUENCE</scope>
    <source>
        <strain evidence="3">CNM-CM6805</strain>
    </source>
</reference>
<dbReference type="Proteomes" id="UP000653565">
    <property type="component" value="Unassembled WGS sequence"/>
</dbReference>
<accession>A0A8H4MHV5</accession>
<evidence type="ECO:0000256" key="2">
    <source>
        <dbReference type="SAM" id="SignalP"/>
    </source>
</evidence>
<feature type="region of interest" description="Disordered" evidence="1">
    <location>
        <begin position="181"/>
        <end position="206"/>
    </location>
</feature>
<feature type="signal peptide" evidence="2">
    <location>
        <begin position="1"/>
        <end position="27"/>
    </location>
</feature>